<evidence type="ECO:0000256" key="1">
    <source>
        <dbReference type="ARBA" id="ARBA00004651"/>
    </source>
</evidence>
<feature type="domain" description="DUF6311" evidence="8">
    <location>
        <begin position="302"/>
        <end position="379"/>
    </location>
</feature>
<feature type="transmembrane region" description="Helical" evidence="6">
    <location>
        <begin position="162"/>
        <end position="181"/>
    </location>
</feature>
<evidence type="ECO:0000256" key="2">
    <source>
        <dbReference type="ARBA" id="ARBA00022475"/>
    </source>
</evidence>
<keyword evidence="10" id="KW-1185">Reference proteome</keyword>
<dbReference type="PANTHER" id="PTHR30086">
    <property type="entry name" value="ARGININE EXPORTER PROTEIN ARGO"/>
    <property type="match status" value="1"/>
</dbReference>
<evidence type="ECO:0000313" key="10">
    <source>
        <dbReference type="Proteomes" id="UP000036403"/>
    </source>
</evidence>
<evidence type="ECO:0000259" key="8">
    <source>
        <dbReference type="Pfam" id="PF25853"/>
    </source>
</evidence>
<feature type="transmembrane region" description="Helical" evidence="6">
    <location>
        <begin position="539"/>
        <end position="563"/>
    </location>
</feature>
<dbReference type="Pfam" id="PF19830">
    <property type="entry name" value="DUF6311"/>
    <property type="match status" value="1"/>
</dbReference>
<feature type="domain" description="DUF6311" evidence="7">
    <location>
        <begin position="5"/>
        <end position="276"/>
    </location>
</feature>
<organism evidence="9 10">
    <name type="scientific">Lasius niger</name>
    <name type="common">Black garden ant</name>
    <dbReference type="NCBI Taxonomy" id="67767"/>
    <lineage>
        <taxon>Eukaryota</taxon>
        <taxon>Metazoa</taxon>
        <taxon>Ecdysozoa</taxon>
        <taxon>Arthropoda</taxon>
        <taxon>Hexapoda</taxon>
        <taxon>Insecta</taxon>
        <taxon>Pterygota</taxon>
        <taxon>Neoptera</taxon>
        <taxon>Endopterygota</taxon>
        <taxon>Hymenoptera</taxon>
        <taxon>Apocrita</taxon>
        <taxon>Aculeata</taxon>
        <taxon>Formicoidea</taxon>
        <taxon>Formicidae</taxon>
        <taxon>Formicinae</taxon>
        <taxon>Lasius</taxon>
        <taxon>Lasius</taxon>
    </lineage>
</organism>
<keyword evidence="5 6" id="KW-0472">Membrane</keyword>
<evidence type="ECO:0000256" key="5">
    <source>
        <dbReference type="ARBA" id="ARBA00023136"/>
    </source>
</evidence>
<feature type="transmembrane region" description="Helical" evidence="6">
    <location>
        <begin position="236"/>
        <end position="254"/>
    </location>
</feature>
<dbReference type="InterPro" id="IPR046278">
    <property type="entry name" value="DUF6311"/>
</dbReference>
<dbReference type="EMBL" id="LBMM01011112">
    <property type="protein sequence ID" value="KMQ87025.1"/>
    <property type="molecule type" value="Genomic_DNA"/>
</dbReference>
<dbReference type="Proteomes" id="UP000036403">
    <property type="component" value="Unassembled WGS sequence"/>
</dbReference>
<dbReference type="GO" id="GO:0005886">
    <property type="term" value="C:plasma membrane"/>
    <property type="evidence" value="ECO:0007669"/>
    <property type="project" value="UniProtKB-SubCell"/>
</dbReference>
<feature type="transmembrane region" description="Helical" evidence="6">
    <location>
        <begin position="421"/>
        <end position="448"/>
    </location>
</feature>
<protein>
    <submittedName>
        <fullName evidence="9">Amino acid transporter</fullName>
    </submittedName>
</protein>
<evidence type="ECO:0000256" key="3">
    <source>
        <dbReference type="ARBA" id="ARBA00022692"/>
    </source>
</evidence>
<keyword evidence="2" id="KW-1003">Cell membrane</keyword>
<dbReference type="OrthoDB" id="10210738at2759"/>
<dbReference type="InterPro" id="IPR001123">
    <property type="entry name" value="LeuE-type"/>
</dbReference>
<comment type="subcellular location">
    <subcellularLocation>
        <location evidence="1">Cell membrane</location>
        <topology evidence="1">Multi-pass membrane protein</topology>
    </subcellularLocation>
</comment>
<reference evidence="9 10" key="1">
    <citation type="submission" date="2015-04" db="EMBL/GenBank/DDBJ databases">
        <title>Lasius niger genome sequencing.</title>
        <authorList>
            <person name="Konorov E.A."/>
            <person name="Nikitin M.A."/>
            <person name="Kirill M.V."/>
            <person name="Chang P."/>
        </authorList>
    </citation>
    <scope>NUCLEOTIDE SEQUENCE [LARGE SCALE GENOMIC DNA]</scope>
    <source>
        <tissue evidence="9">Whole</tissue>
    </source>
</reference>
<evidence type="ECO:0000256" key="4">
    <source>
        <dbReference type="ARBA" id="ARBA00022989"/>
    </source>
</evidence>
<feature type="transmembrane region" description="Helical" evidence="6">
    <location>
        <begin position="96"/>
        <end position="116"/>
    </location>
</feature>
<keyword evidence="3 6" id="KW-0812">Transmembrane</keyword>
<dbReference type="PaxDb" id="67767-A0A0J7N2W0"/>
<dbReference type="PANTHER" id="PTHR30086:SF20">
    <property type="entry name" value="ARGININE EXPORTER PROTEIN ARGO-RELATED"/>
    <property type="match status" value="1"/>
</dbReference>
<gene>
    <name evidence="9" type="ORF">RF55_13814</name>
</gene>
<evidence type="ECO:0000256" key="6">
    <source>
        <dbReference type="SAM" id="Phobius"/>
    </source>
</evidence>
<feature type="transmembrane region" description="Helical" evidence="6">
    <location>
        <begin position="59"/>
        <end position="84"/>
    </location>
</feature>
<dbReference type="Pfam" id="PF25853">
    <property type="entry name" value="DUF6311_C"/>
    <property type="match status" value="1"/>
</dbReference>
<sequence length="598" mass="65645">MGAKDLKSAVAVALFASTLPTWWIRGVHIALFGQWVLLIALGAYFRAMRNECLKWDGFLNFWAALIFLIHPYLCVMLLAIAAAVPVSALARKNIPFAVKSLLGLIAACILIVIFAVTCGYTNNLVVIGGSFKELSMDLLAPFWPENSPIFHTKAINPSMEGFQYLGLGLLALSGAALWVAYKFTDLKAILWKHAGILAACLGLLFIATGQLHIAGIRPFGDFTFGFPLSQDLRSCGRFFWPISYLIILCTLYLLRNLKWHIWLPLVGTCLCLQMIERGHHWGEGGTNVYATSATEAEKNYIALVQQHDFVQIYPRLECSDFSKDFYSAMRSIYAASLKDIPVNSMYLARTPKPAACARSGKEDFIPTDHPNSLYVLTGALMVSPFISSVSAFFVTAALIDIPPGLELLLAISTTTTIGRRAGVGVGVGVGLGIFTWCLASIVGLSALVMRSPSIFQIIKWVGVAYLIWIAGGFIWSAIRNTDPMQGTDNAKYMAKQNTLFAGFKQGYLTSVLNPNVALMFLVIFTPFIPHGQNFKPWILFYGISESLMEAGYLILVAFLAAPMTQLLKNDRVRDWFEGIAGLVLLFIALQIALTSGPS</sequence>
<evidence type="ECO:0000259" key="7">
    <source>
        <dbReference type="Pfam" id="PF19830"/>
    </source>
</evidence>
<dbReference type="AlphaFoldDB" id="A0A0J7N2W0"/>
<comment type="caution">
    <text evidence="9">The sequence shown here is derived from an EMBL/GenBank/DDBJ whole genome shotgun (WGS) entry which is preliminary data.</text>
</comment>
<dbReference type="GO" id="GO:0015171">
    <property type="term" value="F:amino acid transmembrane transporter activity"/>
    <property type="evidence" value="ECO:0007669"/>
    <property type="project" value="TreeGrafter"/>
</dbReference>
<feature type="transmembrane region" description="Helical" evidence="6">
    <location>
        <begin position="29"/>
        <end position="47"/>
    </location>
</feature>
<proteinExistence type="predicted"/>
<feature type="transmembrane region" description="Helical" evidence="6">
    <location>
        <begin position="193"/>
        <end position="216"/>
    </location>
</feature>
<keyword evidence="4 6" id="KW-1133">Transmembrane helix</keyword>
<feature type="transmembrane region" description="Helical" evidence="6">
    <location>
        <begin position="575"/>
        <end position="593"/>
    </location>
</feature>
<accession>A0A0J7N2W0</accession>
<feature type="transmembrane region" description="Helical" evidence="6">
    <location>
        <begin position="507"/>
        <end position="527"/>
    </location>
</feature>
<feature type="transmembrane region" description="Helical" evidence="6">
    <location>
        <begin position="460"/>
        <end position="478"/>
    </location>
</feature>
<name>A0A0J7N2W0_LASNI</name>
<evidence type="ECO:0000313" key="9">
    <source>
        <dbReference type="EMBL" id="KMQ87025.1"/>
    </source>
</evidence>
<dbReference type="Pfam" id="PF01810">
    <property type="entry name" value="LysE"/>
    <property type="match status" value="1"/>
</dbReference>
<dbReference type="InterPro" id="IPR058671">
    <property type="entry name" value="DUF6311_C"/>
</dbReference>